<feature type="domain" description="Outer membrane protein beta-barrel" evidence="1">
    <location>
        <begin position="9"/>
        <end position="165"/>
    </location>
</feature>
<dbReference type="EMBL" id="AP035785">
    <property type="protein sequence ID" value="BFO72083.1"/>
    <property type="molecule type" value="Genomic_DNA"/>
</dbReference>
<accession>A0AB33IVN3</accession>
<evidence type="ECO:0000259" key="1">
    <source>
        <dbReference type="Pfam" id="PF13568"/>
    </source>
</evidence>
<gene>
    <name evidence="2" type="ORF">GTC17253_20490</name>
</gene>
<reference evidence="2" key="1">
    <citation type="submission" date="2024-07" db="EMBL/GenBank/DDBJ databases">
        <title>Complete genome sequence of Prevotella sp. YM-2024 GTC17253.</title>
        <authorList>
            <person name="Hayashi M."/>
            <person name="Muto Y."/>
            <person name="Tanaka K."/>
            <person name="Niwa H."/>
        </authorList>
    </citation>
    <scope>NUCLEOTIDE SEQUENCE</scope>
    <source>
        <strain evidence="2">GTC17253</strain>
    </source>
</reference>
<name>A0AB33IVN3_9BACT</name>
<protein>
    <recommendedName>
        <fullName evidence="1">Outer membrane protein beta-barrel domain-containing protein</fullName>
    </recommendedName>
</protein>
<evidence type="ECO:0000313" key="2">
    <source>
        <dbReference type="EMBL" id="BFO72083.1"/>
    </source>
</evidence>
<organism evidence="2">
    <name type="scientific">Prevotella sp. GTC17253</name>
    <dbReference type="NCBI Taxonomy" id="3236793"/>
    <lineage>
        <taxon>Bacteria</taxon>
        <taxon>Pseudomonadati</taxon>
        <taxon>Bacteroidota</taxon>
        <taxon>Bacteroidia</taxon>
        <taxon>Bacteroidales</taxon>
        <taxon>Prevotellaceae</taxon>
        <taxon>Prevotella</taxon>
    </lineage>
</organism>
<sequence>MLYSAVLSAQREVGSFSFKPKAGLSVSNVTHSDATGPRYGLVAGGEFEYQAFGYISFSAGALYSMQGAISKDVYGFGMKTNALKLDYLNFPILMNVTFARGFAVRFGVQPGVRVNNTLTVEDKIGSTSYSYYGLRLFDMSLPVGLSFEIHRLVFDLMMSSGLINIYPNTDSRNVAVQLSVGYRLDL</sequence>
<dbReference type="Pfam" id="PF13568">
    <property type="entry name" value="OMP_b-brl_2"/>
    <property type="match status" value="1"/>
</dbReference>
<proteinExistence type="predicted"/>
<dbReference type="InterPro" id="IPR025665">
    <property type="entry name" value="Beta-barrel_OMP_2"/>
</dbReference>
<dbReference type="AlphaFoldDB" id="A0AB33IVN3"/>